<dbReference type="InterPro" id="IPR013120">
    <property type="entry name" value="FAR_NAD-bd"/>
</dbReference>
<keyword evidence="4" id="KW-0560">Oxidoreductase</keyword>
<keyword evidence="2 4" id="KW-0444">Lipid biosynthesis</keyword>
<dbReference type="CDD" id="cd09071">
    <property type="entry name" value="FAR_C"/>
    <property type="match status" value="1"/>
</dbReference>
<dbReference type="AlphaFoldDB" id="A0A5E4PQE4"/>
<sequence length="324" mass="36507">MDANVGGTRKVLSLSKKLKNINKFVYISTAFSNPDRLVIDEVLYEPSQRLKEIGNYYDNQKEHNKEELKKLLDGMPNAYTISKAISEHIVSTERGNMSVIVVRPSIVTPVIKDPLPGWADTWIAATALFSDMARGLMTIMYGNEHIVGDLVPVDYVCNFTIIAAAQSKPRSDDVPVYNFSTSSVNPITYKRACGLFVKEAKNIGYSSRVPDKILQTESDLVARTVVLLHQYIPSFFKDIGLRVTGRTPRYLQESKRSSLLRELLKPFTTTSWLINSQNTQALIASLDEKDKTMFSCDVSDIDWEKYMPIFCAGVKKYLINGKVK</sequence>
<evidence type="ECO:0000256" key="2">
    <source>
        <dbReference type="ARBA" id="ARBA00022516"/>
    </source>
</evidence>
<dbReference type="PANTHER" id="PTHR11011:SF45">
    <property type="entry name" value="FATTY ACYL-COA REDUCTASE CG8306-RELATED"/>
    <property type="match status" value="1"/>
</dbReference>
<dbReference type="Gene3D" id="3.40.50.720">
    <property type="entry name" value="NAD(P)-binding Rossmann-like Domain"/>
    <property type="match status" value="1"/>
</dbReference>
<dbReference type="GO" id="GO:0080019">
    <property type="term" value="F:alcohol-forming very long-chain fatty acyl-CoA reductase activity"/>
    <property type="evidence" value="ECO:0007669"/>
    <property type="project" value="InterPro"/>
</dbReference>
<evidence type="ECO:0000313" key="7">
    <source>
        <dbReference type="EMBL" id="VVC88111.1"/>
    </source>
</evidence>
<dbReference type="InterPro" id="IPR036291">
    <property type="entry name" value="NAD(P)-bd_dom_sf"/>
</dbReference>
<comment type="function">
    <text evidence="4">Catalyzes the reduction of fatty acyl-CoA to fatty alcohols.</text>
</comment>
<proteinExistence type="inferred from homology"/>
<feature type="domain" description="Fatty acyl-CoA reductase C-terminal" evidence="5">
    <location>
        <begin position="230"/>
        <end position="320"/>
    </location>
</feature>
<comment type="similarity">
    <text evidence="1 4">Belongs to the fatty acyl-CoA reductase family.</text>
</comment>
<dbReference type="Pfam" id="PF03015">
    <property type="entry name" value="Sterile"/>
    <property type="match status" value="1"/>
</dbReference>
<dbReference type="Pfam" id="PF07993">
    <property type="entry name" value="NAD_binding_4"/>
    <property type="match status" value="1"/>
</dbReference>
<dbReference type="GO" id="GO:0035336">
    <property type="term" value="P:long-chain fatty-acyl-CoA metabolic process"/>
    <property type="evidence" value="ECO:0007669"/>
    <property type="project" value="TreeGrafter"/>
</dbReference>
<dbReference type="GO" id="GO:0102965">
    <property type="term" value="F:alcohol-forming long-chain fatty acyl-CoA reductase activity"/>
    <property type="evidence" value="ECO:0007669"/>
    <property type="project" value="UniProtKB-EC"/>
</dbReference>
<dbReference type="PANTHER" id="PTHR11011">
    <property type="entry name" value="MALE STERILITY PROTEIN 2-RELATED"/>
    <property type="match status" value="1"/>
</dbReference>
<evidence type="ECO:0000259" key="5">
    <source>
        <dbReference type="Pfam" id="PF03015"/>
    </source>
</evidence>
<evidence type="ECO:0000259" key="6">
    <source>
        <dbReference type="Pfam" id="PF07993"/>
    </source>
</evidence>
<accession>A0A5E4PQE4</accession>
<evidence type="ECO:0000313" key="8">
    <source>
        <dbReference type="Proteomes" id="UP000324832"/>
    </source>
</evidence>
<dbReference type="Proteomes" id="UP000324832">
    <property type="component" value="Unassembled WGS sequence"/>
</dbReference>
<keyword evidence="3 4" id="KW-0443">Lipid metabolism</keyword>
<dbReference type="SUPFAM" id="SSF51735">
    <property type="entry name" value="NAD(P)-binding Rossmann-fold domains"/>
    <property type="match status" value="1"/>
</dbReference>
<organism evidence="7 8">
    <name type="scientific">Leptidea sinapis</name>
    <dbReference type="NCBI Taxonomy" id="189913"/>
    <lineage>
        <taxon>Eukaryota</taxon>
        <taxon>Metazoa</taxon>
        <taxon>Ecdysozoa</taxon>
        <taxon>Arthropoda</taxon>
        <taxon>Hexapoda</taxon>
        <taxon>Insecta</taxon>
        <taxon>Pterygota</taxon>
        <taxon>Neoptera</taxon>
        <taxon>Endopterygota</taxon>
        <taxon>Lepidoptera</taxon>
        <taxon>Glossata</taxon>
        <taxon>Ditrysia</taxon>
        <taxon>Papilionoidea</taxon>
        <taxon>Pieridae</taxon>
        <taxon>Dismorphiinae</taxon>
        <taxon>Leptidea</taxon>
    </lineage>
</organism>
<dbReference type="EC" id="1.2.1.84" evidence="4"/>
<dbReference type="EMBL" id="FZQP02000238">
    <property type="protein sequence ID" value="VVC88111.1"/>
    <property type="molecule type" value="Genomic_DNA"/>
</dbReference>
<evidence type="ECO:0000256" key="4">
    <source>
        <dbReference type="RuleBase" id="RU363097"/>
    </source>
</evidence>
<dbReference type="GO" id="GO:0005777">
    <property type="term" value="C:peroxisome"/>
    <property type="evidence" value="ECO:0007669"/>
    <property type="project" value="TreeGrafter"/>
</dbReference>
<feature type="domain" description="Thioester reductase (TE)" evidence="6">
    <location>
        <begin position="2"/>
        <end position="159"/>
    </location>
</feature>
<evidence type="ECO:0000256" key="3">
    <source>
        <dbReference type="ARBA" id="ARBA00023098"/>
    </source>
</evidence>
<dbReference type="InterPro" id="IPR033640">
    <property type="entry name" value="FAR_C"/>
</dbReference>
<dbReference type="InterPro" id="IPR026055">
    <property type="entry name" value="FAR"/>
</dbReference>
<evidence type="ECO:0000256" key="1">
    <source>
        <dbReference type="ARBA" id="ARBA00005928"/>
    </source>
</evidence>
<keyword evidence="8" id="KW-1185">Reference proteome</keyword>
<name>A0A5E4PQE4_9NEOP</name>
<reference evidence="7 8" key="1">
    <citation type="submission" date="2017-07" db="EMBL/GenBank/DDBJ databases">
        <authorList>
            <person name="Talla V."/>
            <person name="Backstrom N."/>
        </authorList>
    </citation>
    <scope>NUCLEOTIDE SEQUENCE [LARGE SCALE GENOMIC DNA]</scope>
</reference>
<keyword evidence="4" id="KW-0521">NADP</keyword>
<gene>
    <name evidence="7" type="ORF">LSINAPIS_LOCUS1558</name>
</gene>
<protein>
    <recommendedName>
        <fullName evidence="4">Fatty acyl-CoA reductase</fullName>
        <ecNumber evidence="4">1.2.1.84</ecNumber>
    </recommendedName>
</protein>
<comment type="catalytic activity">
    <reaction evidence="4">
        <text>a long-chain fatty acyl-CoA + 2 NADPH + 2 H(+) = a long-chain primary fatty alcohol + 2 NADP(+) + CoA</text>
        <dbReference type="Rhea" id="RHEA:52716"/>
        <dbReference type="ChEBI" id="CHEBI:15378"/>
        <dbReference type="ChEBI" id="CHEBI:57287"/>
        <dbReference type="ChEBI" id="CHEBI:57783"/>
        <dbReference type="ChEBI" id="CHEBI:58349"/>
        <dbReference type="ChEBI" id="CHEBI:77396"/>
        <dbReference type="ChEBI" id="CHEBI:83139"/>
        <dbReference type="EC" id="1.2.1.84"/>
    </reaction>
</comment>